<accession>A0A1X6YNU6</accession>
<name>A0A1X6YNU6_9RHOB</name>
<keyword evidence="3" id="KW-1185">Reference proteome</keyword>
<dbReference type="InterPro" id="IPR009922">
    <property type="entry name" value="DUF1457"/>
</dbReference>
<dbReference type="Proteomes" id="UP000193570">
    <property type="component" value="Unassembled WGS sequence"/>
</dbReference>
<dbReference type="Pfam" id="PF07310">
    <property type="entry name" value="PAS_5"/>
    <property type="match status" value="1"/>
</dbReference>
<protein>
    <submittedName>
        <fullName evidence="2">PAS domain protein</fullName>
    </submittedName>
</protein>
<dbReference type="OrthoDB" id="8478628at2"/>
<sequence>MSDHSKFPSRVVPMTEHERARRLRPLTLIESYWHALASEAGGIPFRNDVDPRGIQDALEYAFLAERAAPRVARLRVAGAHLSDLMGMEVAGLPLSAFLMPDSRDPLGDGICRAFAQNAALCADLQAATSLGRPDLSAHLLLMPLRSESGEIDRALGGLVSVGRIGRVPRRFNLVDLTVRAVEVPSGTATDPMSSGFAEDRAPYRPSPVNAEARDRTPARPAHLRLVVSND</sequence>
<gene>
    <name evidence="2" type="ORF">ROJ8625_01103</name>
</gene>
<organism evidence="2 3">
    <name type="scientific">Roseivivax jejudonensis</name>
    <dbReference type="NCBI Taxonomy" id="1529041"/>
    <lineage>
        <taxon>Bacteria</taxon>
        <taxon>Pseudomonadati</taxon>
        <taxon>Pseudomonadota</taxon>
        <taxon>Alphaproteobacteria</taxon>
        <taxon>Rhodobacterales</taxon>
        <taxon>Roseobacteraceae</taxon>
        <taxon>Roseivivax</taxon>
    </lineage>
</organism>
<evidence type="ECO:0000256" key="1">
    <source>
        <dbReference type="SAM" id="MobiDB-lite"/>
    </source>
</evidence>
<feature type="region of interest" description="Disordered" evidence="1">
    <location>
        <begin position="185"/>
        <end position="220"/>
    </location>
</feature>
<evidence type="ECO:0000313" key="3">
    <source>
        <dbReference type="Proteomes" id="UP000193570"/>
    </source>
</evidence>
<evidence type="ECO:0000313" key="2">
    <source>
        <dbReference type="EMBL" id="SLN26958.1"/>
    </source>
</evidence>
<dbReference type="EMBL" id="FWFK01000002">
    <property type="protein sequence ID" value="SLN26958.1"/>
    <property type="molecule type" value="Genomic_DNA"/>
</dbReference>
<dbReference type="RefSeq" id="WP_085790869.1">
    <property type="nucleotide sequence ID" value="NZ_FWFK01000002.1"/>
</dbReference>
<dbReference type="AlphaFoldDB" id="A0A1X6YNU6"/>
<proteinExistence type="predicted"/>
<reference evidence="2 3" key="1">
    <citation type="submission" date="2017-03" db="EMBL/GenBank/DDBJ databases">
        <authorList>
            <person name="Afonso C.L."/>
            <person name="Miller P.J."/>
            <person name="Scott M.A."/>
            <person name="Spackman E."/>
            <person name="Goraichik I."/>
            <person name="Dimitrov K.M."/>
            <person name="Suarez D.L."/>
            <person name="Swayne D.E."/>
        </authorList>
    </citation>
    <scope>NUCLEOTIDE SEQUENCE [LARGE SCALE GENOMIC DNA]</scope>
    <source>
        <strain evidence="2 3">CECT 8625</strain>
    </source>
</reference>